<proteinExistence type="predicted"/>
<protein>
    <submittedName>
        <fullName evidence="1">Uncharacterized protein</fullName>
    </submittedName>
</protein>
<gene>
    <name evidence="1" type="primary">Vigan.04G095000</name>
    <name evidence="1" type="ORF">VIGAN_04095000</name>
</gene>
<keyword evidence="2" id="KW-1185">Reference proteome</keyword>
<reference evidence="1 2" key="1">
    <citation type="journal article" date="2015" name="Sci. Rep.">
        <title>The power of single molecule real-time sequencing technology in the de novo assembly of a eukaryotic genome.</title>
        <authorList>
            <person name="Sakai H."/>
            <person name="Naito K."/>
            <person name="Ogiso-Tanaka E."/>
            <person name="Takahashi Y."/>
            <person name="Iseki K."/>
            <person name="Muto C."/>
            <person name="Satou K."/>
            <person name="Teruya K."/>
            <person name="Shiroma A."/>
            <person name="Shimoji M."/>
            <person name="Hirano T."/>
            <person name="Itoh T."/>
            <person name="Kaga A."/>
            <person name="Tomooka N."/>
        </authorList>
    </citation>
    <scope>NUCLEOTIDE SEQUENCE [LARGE SCALE GENOMIC DNA]</scope>
    <source>
        <strain evidence="2">cv. Shumari</strain>
    </source>
</reference>
<name>A0A0S3RTF8_PHAAN</name>
<evidence type="ECO:0000313" key="2">
    <source>
        <dbReference type="Proteomes" id="UP000291084"/>
    </source>
</evidence>
<sequence>MQPFIDSYKITIKAYSLIHISHTPMTCKHSSKHGKLTSQDLLLYTPTRSFINRLVRTRMITELWRVLHSWWLYETWALPPWHSRLVKL</sequence>
<dbReference type="Proteomes" id="UP000291084">
    <property type="component" value="Chromosome 4"/>
</dbReference>
<evidence type="ECO:0000313" key="1">
    <source>
        <dbReference type="EMBL" id="BAT83743.1"/>
    </source>
</evidence>
<dbReference type="AlphaFoldDB" id="A0A0S3RTF8"/>
<organism evidence="1 2">
    <name type="scientific">Vigna angularis var. angularis</name>
    <dbReference type="NCBI Taxonomy" id="157739"/>
    <lineage>
        <taxon>Eukaryota</taxon>
        <taxon>Viridiplantae</taxon>
        <taxon>Streptophyta</taxon>
        <taxon>Embryophyta</taxon>
        <taxon>Tracheophyta</taxon>
        <taxon>Spermatophyta</taxon>
        <taxon>Magnoliopsida</taxon>
        <taxon>eudicotyledons</taxon>
        <taxon>Gunneridae</taxon>
        <taxon>Pentapetalae</taxon>
        <taxon>rosids</taxon>
        <taxon>fabids</taxon>
        <taxon>Fabales</taxon>
        <taxon>Fabaceae</taxon>
        <taxon>Papilionoideae</taxon>
        <taxon>50 kb inversion clade</taxon>
        <taxon>NPAAA clade</taxon>
        <taxon>indigoferoid/millettioid clade</taxon>
        <taxon>Phaseoleae</taxon>
        <taxon>Vigna</taxon>
    </lineage>
</organism>
<dbReference type="EMBL" id="AP015037">
    <property type="protein sequence ID" value="BAT83743.1"/>
    <property type="molecule type" value="Genomic_DNA"/>
</dbReference>
<accession>A0A0S3RTF8</accession>